<keyword evidence="4" id="KW-0804">Transcription</keyword>
<dbReference type="GO" id="GO:0006352">
    <property type="term" value="P:DNA-templated transcription initiation"/>
    <property type="evidence" value="ECO:0007669"/>
    <property type="project" value="InterPro"/>
</dbReference>
<accession>A0A3M0CFZ7</accession>
<dbReference type="Proteomes" id="UP000282007">
    <property type="component" value="Plasmid pJCM16430-01"/>
</dbReference>
<organism evidence="6 7">
    <name type="scientific">Haloplanus aerogenes</name>
    <dbReference type="NCBI Taxonomy" id="660522"/>
    <lineage>
        <taxon>Archaea</taxon>
        <taxon>Methanobacteriati</taxon>
        <taxon>Methanobacteriota</taxon>
        <taxon>Stenosarchaea group</taxon>
        <taxon>Halobacteria</taxon>
        <taxon>Halobacteriales</taxon>
        <taxon>Haloferacaceae</taxon>
        <taxon>Haloplanus</taxon>
    </lineage>
</organism>
<proteinExistence type="inferred from homology"/>
<dbReference type="Proteomes" id="UP000277326">
    <property type="component" value="Unassembled WGS sequence"/>
</dbReference>
<evidence type="ECO:0000313" key="8">
    <source>
        <dbReference type="Proteomes" id="UP000282007"/>
    </source>
</evidence>
<dbReference type="Gene3D" id="3.30.310.10">
    <property type="entry name" value="TATA-Binding Protein"/>
    <property type="match status" value="2"/>
</dbReference>
<evidence type="ECO:0000256" key="3">
    <source>
        <dbReference type="ARBA" id="ARBA00023125"/>
    </source>
</evidence>
<keyword evidence="2" id="KW-0677">Repeat</keyword>
<dbReference type="GeneID" id="38473191"/>
<reference evidence="6" key="3">
    <citation type="submission" date="2018-10" db="EMBL/GenBank/DDBJ databases">
        <authorList>
            <person name="Whitman W."/>
            <person name="Huntemann M."/>
            <person name="Clum A."/>
            <person name="Pillay M."/>
            <person name="Palaniappan K."/>
            <person name="Varghese N."/>
            <person name="Mikhailova N."/>
            <person name="Stamatis D."/>
            <person name="Reddy T."/>
            <person name="Daum C."/>
            <person name="Shapiro N."/>
            <person name="Ivanova N."/>
            <person name="Kyrpides N."/>
            <person name="Woyke T."/>
        </authorList>
    </citation>
    <scope>NUCLEOTIDE SEQUENCE</scope>
    <source>
        <strain evidence="6">CGMCC 1.10124</strain>
    </source>
</reference>
<dbReference type="KEGG" id="haer:DU502_17855"/>
<geneLocation type="plasmid" evidence="5">
    <name>pJCM16430-01</name>
</geneLocation>
<dbReference type="AlphaFoldDB" id="A0A3M0CFZ7"/>
<evidence type="ECO:0000313" key="6">
    <source>
        <dbReference type="EMBL" id="RMB08292.1"/>
    </source>
</evidence>
<protein>
    <submittedName>
        <fullName evidence="5 6">Transcription factor</fullName>
    </submittedName>
</protein>
<evidence type="ECO:0000313" key="5">
    <source>
        <dbReference type="EMBL" id="AZH27286.1"/>
    </source>
</evidence>
<dbReference type="SUPFAM" id="SSF55945">
    <property type="entry name" value="TATA-box binding protein-like"/>
    <property type="match status" value="2"/>
</dbReference>
<reference evidence="5 8" key="2">
    <citation type="submission" date="2018-07" db="EMBL/GenBank/DDBJ databases">
        <title>Genome sequences of Haloplanus aerogenes JCM 16430T.</title>
        <authorList>
            <person name="Kim Y.B."/>
            <person name="Roh S.W."/>
        </authorList>
    </citation>
    <scope>NUCLEOTIDE SEQUENCE [LARGE SCALE GENOMIC DNA]</scope>
    <source>
        <strain evidence="5 8">JCM 16430</strain>
        <plasmid evidence="8">pjcm16430-01</plasmid>
        <plasmid evidence="5">pJCM16430-01</plasmid>
    </source>
</reference>
<dbReference type="PRINTS" id="PR00686">
    <property type="entry name" value="TIFACTORIID"/>
</dbReference>
<sequence>MEIVSTMGSGSLGRELDLDVFVDALQEAVEYDVNPSYSDSGMITVRLEPEGVAYLFYRSGSFQIRGAENQAALEKAEARLQEVFAEIGLEVPEYSFEQRTAVFMENLDRSIDLERLMIELGLEHTEYEPEQFPALIYKPPAFEVTLLIFSSGKIIIGGTMSKRTAQEAIDHLTKSPG</sequence>
<keyword evidence="3" id="KW-0238">DNA-binding</keyword>
<dbReference type="EMBL" id="CP034146">
    <property type="protein sequence ID" value="AZH27286.1"/>
    <property type="molecule type" value="Genomic_DNA"/>
</dbReference>
<dbReference type="Pfam" id="PF00352">
    <property type="entry name" value="TBP"/>
    <property type="match status" value="2"/>
</dbReference>
<evidence type="ECO:0000313" key="7">
    <source>
        <dbReference type="Proteomes" id="UP000277326"/>
    </source>
</evidence>
<reference evidence="6 7" key="1">
    <citation type="journal article" date="2015" name="Stand. Genomic Sci.">
        <title>Genomic Encyclopedia of Bacterial and Archaeal Type Strains, Phase III: the genomes of soil and plant-associated and newly described type strains.</title>
        <authorList>
            <person name="Whitman W.B."/>
            <person name="Woyke T."/>
            <person name="Klenk H.P."/>
            <person name="Zhou Y."/>
            <person name="Lilburn T.G."/>
            <person name="Beck B.J."/>
            <person name="De Vos P."/>
            <person name="Vandamme P."/>
            <person name="Eisen J.A."/>
            <person name="Garrity G."/>
            <person name="Hugenholtz P."/>
            <person name="Kyrpides N.C."/>
        </authorList>
    </citation>
    <scope>NUCLEOTIDE SEQUENCE [LARGE SCALE GENOMIC DNA]</scope>
    <source>
        <strain evidence="6 7">CGMCC 1.10124</strain>
    </source>
</reference>
<dbReference type="RefSeq" id="WP_121922134.1">
    <property type="nucleotide sequence ID" value="NZ_CP034146.1"/>
</dbReference>
<comment type="similarity">
    <text evidence="1">Belongs to the TBP family.</text>
</comment>
<keyword evidence="5" id="KW-0614">Plasmid</keyword>
<dbReference type="GO" id="GO:0003677">
    <property type="term" value="F:DNA binding"/>
    <property type="evidence" value="ECO:0007669"/>
    <property type="project" value="UniProtKB-KW"/>
</dbReference>
<evidence type="ECO:0000256" key="1">
    <source>
        <dbReference type="ARBA" id="ARBA00005560"/>
    </source>
</evidence>
<dbReference type="EMBL" id="REFS01000011">
    <property type="protein sequence ID" value="RMB08292.1"/>
    <property type="molecule type" value="Genomic_DNA"/>
</dbReference>
<dbReference type="InterPro" id="IPR000814">
    <property type="entry name" value="TBP"/>
</dbReference>
<evidence type="ECO:0000256" key="2">
    <source>
        <dbReference type="ARBA" id="ARBA00022737"/>
    </source>
</evidence>
<gene>
    <name evidence="6" type="ORF">ATH50_3622</name>
    <name evidence="5" type="ORF">DU502_17855</name>
</gene>
<name>A0A3M0CFZ7_9EURY</name>
<geneLocation type="plasmid" evidence="8">
    <name>pjcm16430-01</name>
</geneLocation>
<dbReference type="PANTHER" id="PTHR10126">
    <property type="entry name" value="TATA-BOX BINDING PROTEIN"/>
    <property type="match status" value="1"/>
</dbReference>
<evidence type="ECO:0000256" key="4">
    <source>
        <dbReference type="ARBA" id="ARBA00023163"/>
    </source>
</evidence>
<dbReference type="InterPro" id="IPR012295">
    <property type="entry name" value="TBP_dom_sf"/>
</dbReference>
<keyword evidence="8" id="KW-1185">Reference proteome</keyword>